<dbReference type="PROSITE" id="PS00844">
    <property type="entry name" value="DALA_DALA_LIGASE_2"/>
    <property type="match status" value="1"/>
</dbReference>
<evidence type="ECO:0000256" key="15">
    <source>
        <dbReference type="PIRSR" id="PIRSR039102-1"/>
    </source>
</evidence>
<evidence type="ECO:0000313" key="20">
    <source>
        <dbReference type="Proteomes" id="UP000515960"/>
    </source>
</evidence>
<dbReference type="NCBIfam" id="TIGR01205">
    <property type="entry name" value="D_ala_D_alaTIGR"/>
    <property type="match status" value="1"/>
</dbReference>
<dbReference type="PANTHER" id="PTHR23132">
    <property type="entry name" value="D-ALANINE--D-ALANINE LIGASE"/>
    <property type="match status" value="1"/>
</dbReference>
<accession>A0A7G9B6X1</accession>
<feature type="binding site" evidence="16">
    <location>
        <position position="310"/>
    </location>
    <ligand>
        <name>Mg(2+)</name>
        <dbReference type="ChEBI" id="CHEBI:18420"/>
        <label>2</label>
    </ligand>
</feature>
<dbReference type="GO" id="GO:0005737">
    <property type="term" value="C:cytoplasm"/>
    <property type="evidence" value="ECO:0007669"/>
    <property type="project" value="UniProtKB-SubCell"/>
</dbReference>
<keyword evidence="8 17" id="KW-0067">ATP-binding</keyword>
<evidence type="ECO:0000256" key="2">
    <source>
        <dbReference type="ARBA" id="ARBA00004496"/>
    </source>
</evidence>
<comment type="pathway">
    <text evidence="14">Cell wall biogenesis; peptidoglycan biosynthesis.</text>
</comment>
<evidence type="ECO:0000256" key="12">
    <source>
        <dbReference type="ARBA" id="ARBA00023211"/>
    </source>
</evidence>
<comment type="function">
    <text evidence="14">Cell wall formation.</text>
</comment>
<evidence type="ECO:0000256" key="17">
    <source>
        <dbReference type="PROSITE-ProRule" id="PRU00409"/>
    </source>
</evidence>
<sequence>MKIVVLAGGLSPERNVSLSSGIMICQALRSRGHQAAFVDLFFGTEGCSGALEELFSAPLPEDLRRVSRRAPDLQEIKKSRKCGGESMFGEGVLELCAMADAVFLALHGSCGEDGRVQAALDLLGIPYTGSGYLGSAIAMDKDLTKRLVAPKGVLTPDWKTVSYGAEDIDGLVGSTELPCVVKPIDSGSSIGVYIARTEQELRGALESGLALGGRSVIEQYISGRELQVAVLEGKALPSIEIVPKVGFYDYENKYQPGAAEEICPAPVSAEVEEQLGRAALEVYNTLGLSVYSRADFILSPDGRVYFLEINTLPGMTPTSLVPQEAAAVGIDYPTLCERILLASLEARRQGK</sequence>
<dbReference type="PROSITE" id="PS50975">
    <property type="entry name" value="ATP_GRASP"/>
    <property type="match status" value="1"/>
</dbReference>
<evidence type="ECO:0000256" key="13">
    <source>
        <dbReference type="ARBA" id="ARBA00023316"/>
    </source>
</evidence>
<evidence type="ECO:0000256" key="16">
    <source>
        <dbReference type="PIRSR" id="PIRSR039102-3"/>
    </source>
</evidence>
<name>A0A7G9B6X1_9FIRM</name>
<organism evidence="19 20">
    <name type="scientific">Oscillibacter hominis</name>
    <dbReference type="NCBI Taxonomy" id="2763056"/>
    <lineage>
        <taxon>Bacteria</taxon>
        <taxon>Bacillati</taxon>
        <taxon>Bacillota</taxon>
        <taxon>Clostridia</taxon>
        <taxon>Eubacteriales</taxon>
        <taxon>Oscillospiraceae</taxon>
        <taxon>Oscillibacter</taxon>
    </lineage>
</organism>
<dbReference type="Proteomes" id="UP000515960">
    <property type="component" value="Chromosome"/>
</dbReference>
<dbReference type="GO" id="GO:0005524">
    <property type="term" value="F:ATP binding"/>
    <property type="evidence" value="ECO:0007669"/>
    <property type="project" value="UniProtKB-UniRule"/>
</dbReference>
<dbReference type="AlphaFoldDB" id="A0A7G9B6X1"/>
<dbReference type="GO" id="GO:0008360">
    <property type="term" value="P:regulation of cell shape"/>
    <property type="evidence" value="ECO:0007669"/>
    <property type="project" value="UniProtKB-KW"/>
</dbReference>
<reference evidence="19 20" key="1">
    <citation type="submission" date="2020-08" db="EMBL/GenBank/DDBJ databases">
        <authorList>
            <person name="Liu C."/>
            <person name="Sun Q."/>
        </authorList>
    </citation>
    <scope>NUCLEOTIDE SEQUENCE [LARGE SCALE GENOMIC DNA]</scope>
    <source>
        <strain evidence="19 20">NSJ-62</strain>
    </source>
</reference>
<dbReference type="SUPFAM" id="SSF56059">
    <property type="entry name" value="Glutathione synthetase ATP-binding domain-like"/>
    <property type="match status" value="1"/>
</dbReference>
<evidence type="ECO:0000256" key="5">
    <source>
        <dbReference type="ARBA" id="ARBA00022598"/>
    </source>
</evidence>
<dbReference type="InterPro" id="IPR000291">
    <property type="entry name" value="D-Ala_lig_Van_CS"/>
</dbReference>
<feature type="binding site" evidence="16">
    <location>
        <position position="308"/>
    </location>
    <ligand>
        <name>Mg(2+)</name>
        <dbReference type="ChEBI" id="CHEBI:18420"/>
        <label>1</label>
    </ligand>
</feature>
<comment type="subcellular location">
    <subcellularLocation>
        <location evidence="2 14">Cytoplasm</location>
    </subcellularLocation>
</comment>
<dbReference type="InterPro" id="IPR011127">
    <property type="entry name" value="Dala_Dala_lig_N"/>
</dbReference>
<evidence type="ECO:0000256" key="6">
    <source>
        <dbReference type="ARBA" id="ARBA00022723"/>
    </source>
</evidence>
<keyword evidence="10 14" id="KW-0133">Cell shape</keyword>
<feature type="active site" evidence="15">
    <location>
        <position position="188"/>
    </location>
</feature>
<evidence type="ECO:0000256" key="11">
    <source>
        <dbReference type="ARBA" id="ARBA00022984"/>
    </source>
</evidence>
<dbReference type="PROSITE" id="PS00843">
    <property type="entry name" value="DALA_DALA_LIGASE_1"/>
    <property type="match status" value="1"/>
</dbReference>
<evidence type="ECO:0000256" key="10">
    <source>
        <dbReference type="ARBA" id="ARBA00022960"/>
    </source>
</evidence>
<protein>
    <recommendedName>
        <fullName evidence="14">D-alanine--D-alanine ligase</fullName>
        <ecNumber evidence="14">6.3.2.4</ecNumber>
    </recommendedName>
    <alternativeName>
        <fullName evidence="14">D-Ala-D-Ala ligase</fullName>
    </alternativeName>
    <alternativeName>
        <fullName evidence="14">D-alanylalanine synthetase</fullName>
    </alternativeName>
</protein>
<dbReference type="RefSeq" id="WP_187333755.1">
    <property type="nucleotide sequence ID" value="NZ_CP060490.1"/>
</dbReference>
<dbReference type="InterPro" id="IPR011761">
    <property type="entry name" value="ATP-grasp"/>
</dbReference>
<dbReference type="PIRSF" id="PIRSF039102">
    <property type="entry name" value="Ddl/VanB"/>
    <property type="match status" value="1"/>
</dbReference>
<dbReference type="InterPro" id="IPR011095">
    <property type="entry name" value="Dala_Dala_lig_C"/>
</dbReference>
<dbReference type="KEGG" id="ohi:H8790_04615"/>
<dbReference type="UniPathway" id="UPA00219"/>
<evidence type="ECO:0000259" key="18">
    <source>
        <dbReference type="PROSITE" id="PS50975"/>
    </source>
</evidence>
<comment type="cofactor">
    <cofactor evidence="16">
        <name>Mg(2+)</name>
        <dbReference type="ChEBI" id="CHEBI:18420"/>
    </cofactor>
    <cofactor evidence="16">
        <name>Mn(2+)</name>
        <dbReference type="ChEBI" id="CHEBI:29035"/>
    </cofactor>
    <text evidence="16">Binds 2 magnesium or manganese ions per subunit.</text>
</comment>
<keyword evidence="20" id="KW-1185">Reference proteome</keyword>
<gene>
    <name evidence="14" type="primary">ddl</name>
    <name evidence="19" type="ORF">H8790_04615</name>
</gene>
<evidence type="ECO:0000256" key="9">
    <source>
        <dbReference type="ARBA" id="ARBA00022842"/>
    </source>
</evidence>
<comment type="catalytic activity">
    <reaction evidence="14">
        <text>2 D-alanine + ATP = D-alanyl-D-alanine + ADP + phosphate + H(+)</text>
        <dbReference type="Rhea" id="RHEA:11224"/>
        <dbReference type="ChEBI" id="CHEBI:15378"/>
        <dbReference type="ChEBI" id="CHEBI:30616"/>
        <dbReference type="ChEBI" id="CHEBI:43474"/>
        <dbReference type="ChEBI" id="CHEBI:57416"/>
        <dbReference type="ChEBI" id="CHEBI:57822"/>
        <dbReference type="ChEBI" id="CHEBI:456216"/>
        <dbReference type="EC" id="6.3.2.4"/>
    </reaction>
</comment>
<proteinExistence type="inferred from homology"/>
<keyword evidence="13 14" id="KW-0961">Cell wall biogenesis/degradation</keyword>
<evidence type="ECO:0000313" key="19">
    <source>
        <dbReference type="EMBL" id="QNL45302.1"/>
    </source>
</evidence>
<keyword evidence="5 14" id="KW-0436">Ligase</keyword>
<dbReference type="NCBIfam" id="NF002378">
    <property type="entry name" value="PRK01372.1"/>
    <property type="match status" value="1"/>
</dbReference>
<feature type="active site" evidence="15">
    <location>
        <position position="319"/>
    </location>
</feature>
<evidence type="ECO:0000256" key="4">
    <source>
        <dbReference type="ARBA" id="ARBA00022490"/>
    </source>
</evidence>
<dbReference type="InterPro" id="IPR013815">
    <property type="entry name" value="ATP_grasp_subdomain_1"/>
</dbReference>
<evidence type="ECO:0000256" key="7">
    <source>
        <dbReference type="ARBA" id="ARBA00022741"/>
    </source>
</evidence>
<keyword evidence="7 17" id="KW-0547">Nucleotide-binding</keyword>
<keyword evidence="4 14" id="KW-0963">Cytoplasm</keyword>
<dbReference type="PANTHER" id="PTHR23132:SF23">
    <property type="entry name" value="D-ALANINE--D-ALANINE LIGASE B"/>
    <property type="match status" value="1"/>
</dbReference>
<evidence type="ECO:0000256" key="8">
    <source>
        <dbReference type="ARBA" id="ARBA00022840"/>
    </source>
</evidence>
<dbReference type="SUPFAM" id="SSF52440">
    <property type="entry name" value="PreATP-grasp domain"/>
    <property type="match status" value="1"/>
</dbReference>
<dbReference type="EMBL" id="CP060490">
    <property type="protein sequence ID" value="QNL45302.1"/>
    <property type="molecule type" value="Genomic_DNA"/>
</dbReference>
<keyword evidence="11 14" id="KW-0573">Peptidoglycan synthesis</keyword>
<keyword evidence="12 16" id="KW-0464">Manganese</keyword>
<feature type="domain" description="ATP-grasp" evidence="18">
    <location>
        <begin position="145"/>
        <end position="341"/>
    </location>
</feature>
<dbReference type="GO" id="GO:0008716">
    <property type="term" value="F:D-alanine-D-alanine ligase activity"/>
    <property type="evidence" value="ECO:0007669"/>
    <property type="project" value="UniProtKB-UniRule"/>
</dbReference>
<dbReference type="Gene3D" id="3.30.470.20">
    <property type="entry name" value="ATP-grasp fold, B domain"/>
    <property type="match status" value="1"/>
</dbReference>
<dbReference type="GO" id="GO:0071555">
    <property type="term" value="P:cell wall organization"/>
    <property type="evidence" value="ECO:0007669"/>
    <property type="project" value="UniProtKB-KW"/>
</dbReference>
<dbReference type="Gene3D" id="3.30.1490.20">
    <property type="entry name" value="ATP-grasp fold, A domain"/>
    <property type="match status" value="1"/>
</dbReference>
<feature type="active site" evidence="15">
    <location>
        <position position="13"/>
    </location>
</feature>
<feature type="binding site" evidence="16">
    <location>
        <position position="308"/>
    </location>
    <ligand>
        <name>Mg(2+)</name>
        <dbReference type="ChEBI" id="CHEBI:18420"/>
        <label>2</label>
    </ligand>
</feature>
<keyword evidence="9 16" id="KW-0460">Magnesium</keyword>
<dbReference type="EC" id="6.3.2.4" evidence="14"/>
<comment type="similarity">
    <text evidence="3 14">Belongs to the D-alanine--D-alanine ligase family.</text>
</comment>
<keyword evidence="6 16" id="KW-0479">Metal-binding</keyword>
<comment type="cofactor">
    <cofactor evidence="1">
        <name>Mn(2+)</name>
        <dbReference type="ChEBI" id="CHEBI:29035"/>
    </cofactor>
</comment>
<dbReference type="Pfam" id="PF01820">
    <property type="entry name" value="Dala_Dala_lig_N"/>
    <property type="match status" value="1"/>
</dbReference>
<evidence type="ECO:0000256" key="1">
    <source>
        <dbReference type="ARBA" id="ARBA00001936"/>
    </source>
</evidence>
<dbReference type="HAMAP" id="MF_00047">
    <property type="entry name" value="Dala_Dala_lig"/>
    <property type="match status" value="1"/>
</dbReference>
<evidence type="ECO:0000256" key="3">
    <source>
        <dbReference type="ARBA" id="ARBA00010871"/>
    </source>
</evidence>
<dbReference type="FunFam" id="3.30.470.20:FF:000008">
    <property type="entry name" value="D-alanine--D-alanine ligase"/>
    <property type="match status" value="1"/>
</dbReference>
<dbReference type="GO" id="GO:0009252">
    <property type="term" value="P:peptidoglycan biosynthetic process"/>
    <property type="evidence" value="ECO:0007669"/>
    <property type="project" value="UniProtKB-UniRule"/>
</dbReference>
<dbReference type="InterPro" id="IPR005905">
    <property type="entry name" value="D_ala_D_ala"/>
</dbReference>
<evidence type="ECO:0000256" key="14">
    <source>
        <dbReference type="HAMAP-Rule" id="MF_00047"/>
    </source>
</evidence>
<dbReference type="Pfam" id="PF07478">
    <property type="entry name" value="Dala_Dala_lig_C"/>
    <property type="match status" value="1"/>
</dbReference>
<dbReference type="GO" id="GO:0046872">
    <property type="term" value="F:metal ion binding"/>
    <property type="evidence" value="ECO:0007669"/>
    <property type="project" value="UniProtKB-KW"/>
</dbReference>
<dbReference type="InterPro" id="IPR016185">
    <property type="entry name" value="PreATP-grasp_dom_sf"/>
</dbReference>
<dbReference type="Gene3D" id="3.40.50.20">
    <property type="match status" value="1"/>
</dbReference>
<feature type="binding site" evidence="16">
    <location>
        <position position="295"/>
    </location>
    <ligand>
        <name>Mg(2+)</name>
        <dbReference type="ChEBI" id="CHEBI:18420"/>
        <label>1</label>
    </ligand>
</feature>